<evidence type="ECO:0000256" key="5">
    <source>
        <dbReference type="ARBA" id="ARBA00023122"/>
    </source>
</evidence>
<keyword evidence="7" id="KW-0472">Membrane</keyword>
<dbReference type="AlphaFoldDB" id="A0A4Q1SHV3"/>
<dbReference type="SUPFAM" id="SSF54631">
    <property type="entry name" value="CBS-domain pair"/>
    <property type="match status" value="1"/>
</dbReference>
<dbReference type="EMBL" id="SDMK01000001">
    <property type="protein sequence ID" value="RXS97154.1"/>
    <property type="molecule type" value="Genomic_DNA"/>
</dbReference>
<proteinExistence type="inferred from homology"/>
<keyword evidence="4" id="KW-0677">Repeat</keyword>
<feature type="domain" description="CBS" evidence="8">
    <location>
        <begin position="273"/>
        <end position="331"/>
    </location>
</feature>
<feature type="transmembrane region" description="Helical" evidence="7">
    <location>
        <begin position="59"/>
        <end position="83"/>
    </location>
</feature>
<dbReference type="InterPro" id="IPR000644">
    <property type="entry name" value="CBS_dom"/>
</dbReference>
<dbReference type="PANTHER" id="PTHR22777">
    <property type="entry name" value="HEMOLYSIN-RELATED"/>
    <property type="match status" value="1"/>
</dbReference>
<sequence>MSLWTVISIALLLLILTLASYVSRLYSEMGKFLAGEFQENIDAWEQHVEPRLRLDRDHIALSAAILAQLALAGLTLIFGMLLFDRKPSDHLTAPEVLQVGLGVVMIVVIFNQVLPFVFFTRTRGLWIVRWRHVLRVLFYLMMPATLFLGFLLSIAALAEAPARKEEEATTEAVEALLEAGQEEGILEESDRDLVRSAVEFGDKLVRDVMTPRPEIFAVPMETMLAAFLEMLVNEPYSRVPVYEGSLDHVTGIAFAHDLLRIRDEDALTQTVASIERTATFTPETKKVNELLREMQREKQHMRIVIDEYGGVAGLVTIEDLIEELVGAIQDEHEQEDDKDGPVREADGSWTVPGWLPVEQMEELLGEALELPEDYEATTVAGLVSESAGRIPQAGEVVEEHGLRFEILESTDRRIDRLHVSRVGAEQTNAAAEEKEKA</sequence>
<reference evidence="9 10" key="1">
    <citation type="journal article" date="2016" name="Int. J. Syst. Evol. Microbiol.">
        <title>Acidipila dinghuensis sp. nov., an acidobacterium isolated from forest soil.</title>
        <authorList>
            <person name="Jiang Y.W."/>
            <person name="Wang J."/>
            <person name="Chen M.H."/>
            <person name="Lv Y.Y."/>
            <person name="Qiu L.H."/>
        </authorList>
    </citation>
    <scope>NUCLEOTIDE SEQUENCE [LARGE SCALE GENOMIC DNA]</scope>
    <source>
        <strain evidence="9 10">DHOF10</strain>
    </source>
</reference>
<dbReference type="SUPFAM" id="SSF56176">
    <property type="entry name" value="FAD-binding/transporter-associated domain-like"/>
    <property type="match status" value="1"/>
</dbReference>
<evidence type="ECO:0000256" key="2">
    <source>
        <dbReference type="ARBA" id="ARBA00006337"/>
    </source>
</evidence>
<accession>A0A4Q1SHV3</accession>
<evidence type="ECO:0000256" key="7">
    <source>
        <dbReference type="SAM" id="Phobius"/>
    </source>
</evidence>
<dbReference type="Pfam" id="PF00571">
    <property type="entry name" value="CBS"/>
    <property type="match status" value="2"/>
</dbReference>
<comment type="caution">
    <text evidence="9">The sequence shown here is derived from an EMBL/GenBank/DDBJ whole genome shotgun (WGS) entry which is preliminary data.</text>
</comment>
<keyword evidence="3" id="KW-1003">Cell membrane</keyword>
<dbReference type="GO" id="GO:0005886">
    <property type="term" value="C:plasma membrane"/>
    <property type="evidence" value="ECO:0007669"/>
    <property type="project" value="UniProtKB-SubCell"/>
</dbReference>
<evidence type="ECO:0000313" key="10">
    <source>
        <dbReference type="Proteomes" id="UP000290253"/>
    </source>
</evidence>
<dbReference type="InterPro" id="IPR016169">
    <property type="entry name" value="FAD-bd_PCMH_sub2"/>
</dbReference>
<dbReference type="Proteomes" id="UP000290253">
    <property type="component" value="Unassembled WGS sequence"/>
</dbReference>
<comment type="similarity">
    <text evidence="2">Belongs to the UPF0053 family.</text>
</comment>
<keyword evidence="10" id="KW-1185">Reference proteome</keyword>
<dbReference type="FunFam" id="3.10.580.10:FF:000002">
    <property type="entry name" value="Magnesium/cobalt efflux protein CorC"/>
    <property type="match status" value="1"/>
</dbReference>
<dbReference type="CDD" id="cd04590">
    <property type="entry name" value="CBS_pair_CorC_HlyC_assoc"/>
    <property type="match status" value="1"/>
</dbReference>
<evidence type="ECO:0000256" key="6">
    <source>
        <dbReference type="PROSITE-ProRule" id="PRU00703"/>
    </source>
</evidence>
<dbReference type="InterPro" id="IPR005170">
    <property type="entry name" value="Transptr-assoc_dom"/>
</dbReference>
<dbReference type="InterPro" id="IPR036318">
    <property type="entry name" value="FAD-bd_PCMH-like_sf"/>
</dbReference>
<keyword evidence="7" id="KW-1133">Transmembrane helix</keyword>
<dbReference type="GO" id="GO:0050660">
    <property type="term" value="F:flavin adenine dinucleotide binding"/>
    <property type="evidence" value="ECO:0007669"/>
    <property type="project" value="InterPro"/>
</dbReference>
<dbReference type="OrthoDB" id="110231at2"/>
<evidence type="ECO:0000256" key="3">
    <source>
        <dbReference type="ARBA" id="ARBA00022475"/>
    </source>
</evidence>
<evidence type="ECO:0000313" key="9">
    <source>
        <dbReference type="EMBL" id="RXS97154.1"/>
    </source>
</evidence>
<dbReference type="RefSeq" id="WP_129206934.1">
    <property type="nucleotide sequence ID" value="NZ_BMGU01000001.1"/>
</dbReference>
<dbReference type="InterPro" id="IPR046342">
    <property type="entry name" value="CBS_dom_sf"/>
</dbReference>
<dbReference type="SMART" id="SM01091">
    <property type="entry name" value="CorC_HlyC"/>
    <property type="match status" value="1"/>
</dbReference>
<gene>
    <name evidence="9" type="ORF">ESZ00_04350</name>
</gene>
<keyword evidence="5 6" id="KW-0129">CBS domain</keyword>
<protein>
    <submittedName>
        <fullName evidence="9">HlyC/CorC family transporter</fullName>
    </submittedName>
</protein>
<evidence type="ECO:0000259" key="8">
    <source>
        <dbReference type="PROSITE" id="PS51371"/>
    </source>
</evidence>
<keyword evidence="7" id="KW-0812">Transmembrane</keyword>
<feature type="transmembrane region" description="Helical" evidence="7">
    <location>
        <begin position="95"/>
        <end position="118"/>
    </location>
</feature>
<name>A0A4Q1SHV3_9BACT</name>
<comment type="subcellular location">
    <subcellularLocation>
        <location evidence="1">Cell membrane</location>
        <topology evidence="1">Multi-pass membrane protein</topology>
    </subcellularLocation>
</comment>
<organism evidence="9 10">
    <name type="scientific">Silvibacterium dinghuense</name>
    <dbReference type="NCBI Taxonomy" id="1560006"/>
    <lineage>
        <taxon>Bacteria</taxon>
        <taxon>Pseudomonadati</taxon>
        <taxon>Acidobacteriota</taxon>
        <taxon>Terriglobia</taxon>
        <taxon>Terriglobales</taxon>
        <taxon>Acidobacteriaceae</taxon>
        <taxon>Silvibacterium</taxon>
    </lineage>
</organism>
<dbReference type="Gene3D" id="3.30.465.10">
    <property type="match status" value="1"/>
</dbReference>
<evidence type="ECO:0000256" key="1">
    <source>
        <dbReference type="ARBA" id="ARBA00004651"/>
    </source>
</evidence>
<feature type="domain" description="CBS" evidence="8">
    <location>
        <begin position="209"/>
        <end position="270"/>
    </location>
</feature>
<dbReference type="Pfam" id="PF03471">
    <property type="entry name" value="CorC_HlyC"/>
    <property type="match status" value="1"/>
</dbReference>
<dbReference type="PANTHER" id="PTHR22777:SF32">
    <property type="entry name" value="UPF0053 INNER MEMBRANE PROTEIN YFJD"/>
    <property type="match status" value="1"/>
</dbReference>
<dbReference type="PROSITE" id="PS51371">
    <property type="entry name" value="CBS"/>
    <property type="match status" value="2"/>
</dbReference>
<dbReference type="Gene3D" id="3.10.580.10">
    <property type="entry name" value="CBS-domain"/>
    <property type="match status" value="1"/>
</dbReference>
<evidence type="ECO:0000256" key="4">
    <source>
        <dbReference type="ARBA" id="ARBA00022737"/>
    </source>
</evidence>
<dbReference type="InterPro" id="IPR044751">
    <property type="entry name" value="Ion_transp-like_CBS"/>
</dbReference>
<feature type="transmembrane region" description="Helical" evidence="7">
    <location>
        <begin position="138"/>
        <end position="158"/>
    </location>
</feature>